<evidence type="ECO:0000313" key="2">
    <source>
        <dbReference type="EMBL" id="TWT50624.1"/>
    </source>
</evidence>
<dbReference type="RefSeq" id="WP_146515824.1">
    <property type="nucleotide sequence ID" value="NZ_SJPI01000002.1"/>
</dbReference>
<protein>
    <submittedName>
        <fullName evidence="2">Uncharacterized protein</fullName>
    </submittedName>
</protein>
<evidence type="ECO:0000256" key="1">
    <source>
        <dbReference type="SAM" id="Phobius"/>
    </source>
</evidence>
<proteinExistence type="predicted"/>
<organism evidence="2 3">
    <name type="scientific">Rubripirellula amarantea</name>
    <dbReference type="NCBI Taxonomy" id="2527999"/>
    <lineage>
        <taxon>Bacteria</taxon>
        <taxon>Pseudomonadati</taxon>
        <taxon>Planctomycetota</taxon>
        <taxon>Planctomycetia</taxon>
        <taxon>Pirellulales</taxon>
        <taxon>Pirellulaceae</taxon>
        <taxon>Rubripirellula</taxon>
    </lineage>
</organism>
<keyword evidence="1" id="KW-0472">Membrane</keyword>
<dbReference type="OrthoDB" id="280861at2"/>
<name>A0A5C5WIH6_9BACT</name>
<evidence type="ECO:0000313" key="3">
    <source>
        <dbReference type="Proteomes" id="UP000316598"/>
    </source>
</evidence>
<gene>
    <name evidence="2" type="ORF">Pla22_33670</name>
</gene>
<dbReference type="EMBL" id="SJPI01000002">
    <property type="protein sequence ID" value="TWT50624.1"/>
    <property type="molecule type" value="Genomic_DNA"/>
</dbReference>
<reference evidence="2 3" key="1">
    <citation type="submission" date="2019-02" db="EMBL/GenBank/DDBJ databases">
        <title>Deep-cultivation of Planctomycetes and their phenomic and genomic characterization uncovers novel biology.</title>
        <authorList>
            <person name="Wiegand S."/>
            <person name="Jogler M."/>
            <person name="Boedeker C."/>
            <person name="Pinto D."/>
            <person name="Vollmers J."/>
            <person name="Rivas-Marin E."/>
            <person name="Kohn T."/>
            <person name="Peeters S.H."/>
            <person name="Heuer A."/>
            <person name="Rast P."/>
            <person name="Oberbeckmann S."/>
            <person name="Bunk B."/>
            <person name="Jeske O."/>
            <person name="Meyerdierks A."/>
            <person name="Storesund J.E."/>
            <person name="Kallscheuer N."/>
            <person name="Luecker S."/>
            <person name="Lage O.M."/>
            <person name="Pohl T."/>
            <person name="Merkel B.J."/>
            <person name="Hornburger P."/>
            <person name="Mueller R.-W."/>
            <person name="Bruemmer F."/>
            <person name="Labrenz M."/>
            <person name="Spormann A.M."/>
            <person name="Op Den Camp H."/>
            <person name="Overmann J."/>
            <person name="Amann R."/>
            <person name="Jetten M.S.M."/>
            <person name="Mascher T."/>
            <person name="Medema M.H."/>
            <person name="Devos D.P."/>
            <person name="Kaster A.-K."/>
            <person name="Ovreas L."/>
            <person name="Rohde M."/>
            <person name="Galperin M.Y."/>
            <person name="Jogler C."/>
        </authorList>
    </citation>
    <scope>NUCLEOTIDE SEQUENCE [LARGE SCALE GENOMIC DNA]</scope>
    <source>
        <strain evidence="2 3">Pla22</strain>
    </source>
</reference>
<sequence length="188" mass="19903">MNAHIRGAATVVSSAVVSSTFVTATVVLVAVAVMATDASAQVVQRPSIETFTYSGSVLVPDQGSTYLGGVSRASTSSSRRGLNHRFGGAMSHHGAAVSATIIDLDAMDRAIRGTDSSAVVQIDPSSRAAKTQRGKALVRLARRQYRDGQQGESFQTYRIAITMLDGNLQDLATKEFRRVFGVAATQVR</sequence>
<comment type="caution">
    <text evidence="2">The sequence shown here is derived from an EMBL/GenBank/DDBJ whole genome shotgun (WGS) entry which is preliminary data.</text>
</comment>
<keyword evidence="3" id="KW-1185">Reference proteome</keyword>
<feature type="transmembrane region" description="Helical" evidence="1">
    <location>
        <begin position="12"/>
        <end position="35"/>
    </location>
</feature>
<dbReference type="Proteomes" id="UP000316598">
    <property type="component" value="Unassembled WGS sequence"/>
</dbReference>
<keyword evidence="1" id="KW-0812">Transmembrane</keyword>
<keyword evidence="1" id="KW-1133">Transmembrane helix</keyword>
<dbReference type="AlphaFoldDB" id="A0A5C5WIH6"/>
<accession>A0A5C5WIH6</accession>